<dbReference type="PANTHER" id="PTHR23416">
    <property type="entry name" value="SIALIC ACID SYNTHASE-RELATED"/>
    <property type="match status" value="1"/>
</dbReference>
<evidence type="ECO:0000256" key="4">
    <source>
        <dbReference type="SAM" id="SignalP"/>
    </source>
</evidence>
<feature type="chain" id="PRO_5002543595" evidence="4">
    <location>
        <begin position="20"/>
        <end position="396"/>
    </location>
</feature>
<keyword evidence="2 6" id="KW-0808">Transferase</keyword>
<evidence type="ECO:0000256" key="1">
    <source>
        <dbReference type="ARBA" id="ARBA00007274"/>
    </source>
</evidence>
<dbReference type="SUPFAM" id="SSF51161">
    <property type="entry name" value="Trimeric LpxA-like enzymes"/>
    <property type="match status" value="1"/>
</dbReference>
<evidence type="ECO:0000313" key="7">
    <source>
        <dbReference type="Proteomes" id="UP000034182"/>
    </source>
</evidence>
<dbReference type="PANTHER" id="PTHR23416:SF23">
    <property type="entry name" value="ACETYLTRANSFERASE C18B11.09C-RELATED"/>
    <property type="match status" value="1"/>
</dbReference>
<dbReference type="EMBL" id="LAQI01000079">
    <property type="protein sequence ID" value="KKY22017.1"/>
    <property type="molecule type" value="Genomic_DNA"/>
</dbReference>
<dbReference type="Proteomes" id="UP000034182">
    <property type="component" value="Unassembled WGS sequence"/>
</dbReference>
<gene>
    <name evidence="6" type="ORF">UCDDS831_g03853</name>
</gene>
<feature type="region of interest" description="Disordered" evidence="3">
    <location>
        <begin position="364"/>
        <end position="383"/>
    </location>
</feature>
<dbReference type="Pfam" id="PF12464">
    <property type="entry name" value="Mac"/>
    <property type="match status" value="1"/>
</dbReference>
<dbReference type="InterPro" id="IPR021858">
    <property type="entry name" value="Fun_TF"/>
</dbReference>
<dbReference type="Pfam" id="PF11951">
    <property type="entry name" value="Fungal_trans_2"/>
    <property type="match status" value="1"/>
</dbReference>
<dbReference type="GO" id="GO:0008374">
    <property type="term" value="F:O-acyltransferase activity"/>
    <property type="evidence" value="ECO:0007669"/>
    <property type="project" value="TreeGrafter"/>
</dbReference>
<proteinExistence type="inferred from homology"/>
<keyword evidence="4" id="KW-0732">Signal</keyword>
<comment type="caution">
    <text evidence="6">The sequence shown here is derived from an EMBL/GenBank/DDBJ whole genome shotgun (WGS) entry which is preliminary data.</text>
</comment>
<dbReference type="AlphaFoldDB" id="A0A0G2EGN1"/>
<dbReference type="InterPro" id="IPR051159">
    <property type="entry name" value="Hexapeptide_acetyltransf"/>
</dbReference>
<protein>
    <submittedName>
        <fullName evidence="6">Putative galactoside o-acetyltransferase</fullName>
    </submittedName>
</protein>
<evidence type="ECO:0000313" key="6">
    <source>
        <dbReference type="EMBL" id="KKY22017.1"/>
    </source>
</evidence>
<reference evidence="6 7" key="2">
    <citation type="submission" date="2015-05" db="EMBL/GenBank/DDBJ databases">
        <title>Distinctive expansion of gene families associated with plant cell wall degradation and secondary metabolism in the genomes of grapevine trunk pathogens.</title>
        <authorList>
            <person name="Lawrence D.P."/>
            <person name="Travadon R."/>
            <person name="Rolshausen P.E."/>
            <person name="Baumgartner K."/>
        </authorList>
    </citation>
    <scope>NUCLEOTIDE SEQUENCE [LARGE SCALE GENOMIC DNA]</scope>
    <source>
        <strain evidence="6">DS831</strain>
    </source>
</reference>
<dbReference type="GO" id="GO:0016407">
    <property type="term" value="F:acetyltransferase activity"/>
    <property type="evidence" value="ECO:0007669"/>
    <property type="project" value="InterPro"/>
</dbReference>
<feature type="domain" description="Maltose/galactoside acetyltransferase" evidence="5">
    <location>
        <begin position="240"/>
        <end position="302"/>
    </location>
</feature>
<evidence type="ECO:0000259" key="5">
    <source>
        <dbReference type="SMART" id="SM01266"/>
    </source>
</evidence>
<dbReference type="InterPro" id="IPR011004">
    <property type="entry name" value="Trimer_LpxA-like_sf"/>
</dbReference>
<evidence type="ECO:0000256" key="2">
    <source>
        <dbReference type="ARBA" id="ARBA00022679"/>
    </source>
</evidence>
<organism evidence="6 7">
    <name type="scientific">Diplodia seriata</name>
    <dbReference type="NCBI Taxonomy" id="420778"/>
    <lineage>
        <taxon>Eukaryota</taxon>
        <taxon>Fungi</taxon>
        <taxon>Dikarya</taxon>
        <taxon>Ascomycota</taxon>
        <taxon>Pezizomycotina</taxon>
        <taxon>Dothideomycetes</taxon>
        <taxon>Dothideomycetes incertae sedis</taxon>
        <taxon>Botryosphaeriales</taxon>
        <taxon>Botryosphaeriaceae</taxon>
        <taxon>Diplodia</taxon>
    </lineage>
</organism>
<feature type="signal peptide" evidence="4">
    <location>
        <begin position="1"/>
        <end position="19"/>
    </location>
</feature>
<reference evidence="6 7" key="1">
    <citation type="submission" date="2015-03" db="EMBL/GenBank/DDBJ databases">
        <authorList>
            <person name="Morales-Cruz A."/>
            <person name="Amrine K.C."/>
            <person name="Cantu D."/>
        </authorList>
    </citation>
    <scope>NUCLEOTIDE SEQUENCE [LARGE SCALE GENOMIC DNA]</scope>
    <source>
        <strain evidence="6">DS831</strain>
    </source>
</reference>
<comment type="similarity">
    <text evidence="1">Belongs to the transferase hexapeptide repeat family.</text>
</comment>
<dbReference type="SMART" id="SM01266">
    <property type="entry name" value="Mac"/>
    <property type="match status" value="1"/>
</dbReference>
<dbReference type="InterPro" id="IPR024688">
    <property type="entry name" value="Mac_dom"/>
</dbReference>
<sequence>MFSISCLAWLDALRGFSGAEKIAYSDSVRRCILDAHDGSLETLVGCPSEIFFEIGKVLTAGKEHFNGTLAMEDFQPILDASEAYLRSWSPELASFPTPDPEWRLLADAYRHASILRVLRFPEPLKSCPPEEPVIKESVAAILDVAARIPMDSPFYKRLLFPLFLAGAETTSPHQYHYVQLCISEIKRSTGFQHQAMTDLLKKVWEVRPKNPEGWRNVSWTEWEQLALARTLNHVPWSEQYERMISGMLYDSFVPELSSARFKARAWCHNYNNHFPVETSPDFESLQKHRLGLLYNVLGHVEGDEAFIEPPFFVDYGCNIRLGARFYANFNLTILDCGIVTIGDRVMFGPNVSICAATHETEVQSRRDNIDEGGEKGDAGAETVKRGERLGLEAGMM</sequence>
<accession>A0A0G2EGN1</accession>
<name>A0A0G2EGN1_9PEZI</name>
<dbReference type="Gene3D" id="2.160.10.10">
    <property type="entry name" value="Hexapeptide repeat proteins"/>
    <property type="match status" value="1"/>
</dbReference>
<evidence type="ECO:0000256" key="3">
    <source>
        <dbReference type="SAM" id="MobiDB-lite"/>
    </source>
</evidence>